<organism evidence="2 3">
    <name type="scientific">Psychrobacter nivimaris</name>
    <dbReference type="NCBI Taxonomy" id="281738"/>
    <lineage>
        <taxon>Bacteria</taxon>
        <taxon>Pseudomonadati</taxon>
        <taxon>Pseudomonadota</taxon>
        <taxon>Gammaproteobacteria</taxon>
        <taxon>Moraxellales</taxon>
        <taxon>Moraxellaceae</taxon>
        <taxon>Psychrobacter</taxon>
    </lineage>
</organism>
<evidence type="ECO:0000256" key="1">
    <source>
        <dbReference type="SAM" id="Phobius"/>
    </source>
</evidence>
<keyword evidence="3" id="KW-1185">Reference proteome</keyword>
<dbReference type="AlphaFoldDB" id="A0A6N7C411"/>
<keyword evidence="1" id="KW-0812">Transmembrane</keyword>
<comment type="caution">
    <text evidence="2">The sequence shown here is derived from an EMBL/GenBank/DDBJ whole genome shotgun (WGS) entry which is preliminary data.</text>
</comment>
<evidence type="ECO:0000313" key="2">
    <source>
        <dbReference type="EMBL" id="KAF0569440.1"/>
    </source>
</evidence>
<dbReference type="Proteomes" id="UP000471465">
    <property type="component" value="Unassembled WGS sequence"/>
</dbReference>
<reference evidence="2 3" key="1">
    <citation type="submission" date="2019-09" db="EMBL/GenBank/DDBJ databases">
        <title>Draft genome sequence of Psychrobacter nivimaris LAMA 639, in search for biotechnological relevant genes.</title>
        <authorList>
            <person name="Lima A.O.S."/>
            <person name="Staloch B.E.K."/>
            <person name="Freitas R.C."/>
            <person name="Niero H."/>
            <person name="Silva M.A.C."/>
        </authorList>
    </citation>
    <scope>NUCLEOTIDE SEQUENCE [LARGE SCALE GENOMIC DNA]</scope>
    <source>
        <strain evidence="2 3">LAMA 639</strain>
    </source>
</reference>
<dbReference type="EMBL" id="VZIZ01000008">
    <property type="protein sequence ID" value="KAF0569440.1"/>
    <property type="molecule type" value="Genomic_DNA"/>
</dbReference>
<gene>
    <name evidence="2" type="ORF">FQV37_2755</name>
</gene>
<name>A0A6N7C411_9GAMM</name>
<feature type="transmembrane region" description="Helical" evidence="1">
    <location>
        <begin position="20"/>
        <end position="41"/>
    </location>
</feature>
<sequence length="45" mass="4929">MAAFFISNIYMSSLYEFGTTGTTLINAVSTTATFVTFRLLIALTQ</sequence>
<accession>A0A6N7C411</accession>
<keyword evidence="1" id="KW-1133">Transmembrane helix</keyword>
<protein>
    <submittedName>
        <fullName evidence="2">Uncharacterized protein</fullName>
    </submittedName>
</protein>
<keyword evidence="1" id="KW-0472">Membrane</keyword>
<proteinExistence type="predicted"/>
<evidence type="ECO:0000313" key="3">
    <source>
        <dbReference type="Proteomes" id="UP000471465"/>
    </source>
</evidence>